<keyword evidence="4" id="KW-1185">Reference proteome</keyword>
<evidence type="ECO:0000313" key="3">
    <source>
        <dbReference type="EMBL" id="GFM93150.1"/>
    </source>
</evidence>
<name>A0ABQ1DQ43_PSECI</name>
<keyword evidence="2" id="KW-0472">Membrane</keyword>
<feature type="compositionally biased region" description="Low complexity" evidence="1">
    <location>
        <begin position="218"/>
        <end position="227"/>
    </location>
</feature>
<evidence type="ECO:0000313" key="4">
    <source>
        <dbReference type="Proteomes" id="UP000614982"/>
    </source>
</evidence>
<feature type="transmembrane region" description="Helical" evidence="2">
    <location>
        <begin position="182"/>
        <end position="202"/>
    </location>
</feature>
<accession>A0ABQ1DQ43</accession>
<keyword evidence="2" id="KW-1133">Transmembrane helix</keyword>
<evidence type="ECO:0000256" key="2">
    <source>
        <dbReference type="SAM" id="Phobius"/>
    </source>
</evidence>
<feature type="region of interest" description="Disordered" evidence="1">
    <location>
        <begin position="209"/>
        <end position="243"/>
    </location>
</feature>
<evidence type="ECO:0000256" key="1">
    <source>
        <dbReference type="SAM" id="MobiDB-lite"/>
    </source>
</evidence>
<sequence length="243" mass="27253">MTILTLPDRQEMDPRTQANELVSLFRLAEKKIKLVENLNQELSIPAINELRYAGFHMAQFLADGNDAVEQLSKAENHCKRAIYDAVEAGITHQLEIIAQFQIDFRLLIIREIIPEYPEIQKKVIAAKKLILTPREPEERGAYYEQCSEYLEELRAAQEVLDLNRDDLLKALTRMNRVTMGQAATIFSLIACIIAAVYAGMGYHKSNEAPSPPIVATNQAPTSTAPLLTPQPPPAKDADTRSLK</sequence>
<proteinExistence type="predicted"/>
<protein>
    <submittedName>
        <fullName evidence="3">Uncharacterized protein</fullName>
    </submittedName>
</protein>
<dbReference type="EMBL" id="BLWA01000008">
    <property type="protein sequence ID" value="GFM93150.1"/>
    <property type="molecule type" value="Genomic_DNA"/>
</dbReference>
<dbReference type="RefSeq" id="WP_143008712.1">
    <property type="nucleotide sequence ID" value="NZ_BLVX01000011.1"/>
</dbReference>
<reference evidence="3 4" key="1">
    <citation type="submission" date="2020-05" db="EMBL/GenBank/DDBJ databases">
        <title>Genetic diversity of Pseudomonas cichorii.</title>
        <authorList>
            <person name="Tani S."/>
            <person name="Yagi H."/>
            <person name="Hashimoto S."/>
            <person name="Iiyama K."/>
            <person name="Furuya N."/>
        </authorList>
    </citation>
    <scope>NUCLEOTIDE SEQUENCE [LARGE SCALE GENOMIC DNA]</scope>
    <source>
        <strain evidence="3 4">LMG 2162</strain>
    </source>
</reference>
<comment type="caution">
    <text evidence="3">The sequence shown here is derived from an EMBL/GenBank/DDBJ whole genome shotgun (WGS) entry which is preliminary data.</text>
</comment>
<dbReference type="Proteomes" id="UP000614982">
    <property type="component" value="Unassembled WGS sequence"/>
</dbReference>
<gene>
    <name evidence="3" type="ORF">PSCICP_31220</name>
</gene>
<organism evidence="3 4">
    <name type="scientific">Pseudomonas cichorii</name>
    <dbReference type="NCBI Taxonomy" id="36746"/>
    <lineage>
        <taxon>Bacteria</taxon>
        <taxon>Pseudomonadati</taxon>
        <taxon>Pseudomonadota</taxon>
        <taxon>Gammaproteobacteria</taxon>
        <taxon>Pseudomonadales</taxon>
        <taxon>Pseudomonadaceae</taxon>
        <taxon>Pseudomonas</taxon>
    </lineage>
</organism>
<keyword evidence="2" id="KW-0812">Transmembrane</keyword>
<dbReference type="GeneID" id="45540313"/>